<proteinExistence type="predicted"/>
<organism evidence="4 5">
    <name type="scientific">Hydrogeniiclostridium mannosilyticum</name>
    <dbReference type="NCBI Taxonomy" id="2764322"/>
    <lineage>
        <taxon>Bacteria</taxon>
        <taxon>Bacillati</taxon>
        <taxon>Bacillota</taxon>
        <taxon>Clostridia</taxon>
        <taxon>Eubacteriales</taxon>
        <taxon>Acutalibacteraceae</taxon>
        <taxon>Hydrogeniiclostridium</taxon>
    </lineage>
</organism>
<dbReference type="InterPro" id="IPR029028">
    <property type="entry name" value="Alpha/beta_knot_MTases"/>
</dbReference>
<accession>A0A328UFB0</accession>
<dbReference type="GO" id="GO:0032259">
    <property type="term" value="P:methylation"/>
    <property type="evidence" value="ECO:0007669"/>
    <property type="project" value="UniProtKB-KW"/>
</dbReference>
<dbReference type="Pfam" id="PF00588">
    <property type="entry name" value="SpoU_methylase"/>
    <property type="match status" value="1"/>
</dbReference>
<keyword evidence="1 4" id="KW-0489">Methyltransferase</keyword>
<reference evidence="4 5" key="1">
    <citation type="submission" date="2018-06" db="EMBL/GenBank/DDBJ databases">
        <title>Noncontiguous genome sequence of Ruminococcaceae bacterium ASD2818.</title>
        <authorList>
            <person name="Chaplin A.V."/>
            <person name="Sokolova S.R."/>
            <person name="Kochetkova T.O."/>
            <person name="Goltsov A.Y."/>
            <person name="Trofimov D.Y."/>
            <person name="Efimov B.A."/>
        </authorList>
    </citation>
    <scope>NUCLEOTIDE SEQUENCE [LARGE SCALE GENOMIC DNA]</scope>
    <source>
        <strain evidence="4 5">ASD2818</strain>
    </source>
</reference>
<dbReference type="AlphaFoldDB" id="A0A328UFB0"/>
<protein>
    <submittedName>
        <fullName evidence="4">TrmH family RNA methyltransferase</fullName>
    </submittedName>
</protein>
<comment type="caution">
    <text evidence="4">The sequence shown here is derived from an EMBL/GenBank/DDBJ whole genome shotgun (WGS) entry which is preliminary data.</text>
</comment>
<keyword evidence="5" id="KW-1185">Reference proteome</keyword>
<dbReference type="PANTHER" id="PTHR43191:SF2">
    <property type="entry name" value="RRNA METHYLTRANSFERASE 3, MITOCHONDRIAL"/>
    <property type="match status" value="1"/>
</dbReference>
<gene>
    <name evidence="4" type="ORF">DPQ25_01920</name>
</gene>
<dbReference type="InterPro" id="IPR001537">
    <property type="entry name" value="SpoU_MeTrfase"/>
</dbReference>
<dbReference type="SUPFAM" id="SSF75217">
    <property type="entry name" value="alpha/beta knot"/>
    <property type="match status" value="1"/>
</dbReference>
<dbReference type="GO" id="GO:0008173">
    <property type="term" value="F:RNA methyltransferase activity"/>
    <property type="evidence" value="ECO:0007669"/>
    <property type="project" value="InterPro"/>
</dbReference>
<evidence type="ECO:0000313" key="5">
    <source>
        <dbReference type="Proteomes" id="UP000249377"/>
    </source>
</evidence>
<dbReference type="GO" id="GO:0006396">
    <property type="term" value="P:RNA processing"/>
    <property type="evidence" value="ECO:0007669"/>
    <property type="project" value="InterPro"/>
</dbReference>
<evidence type="ECO:0000313" key="4">
    <source>
        <dbReference type="EMBL" id="RAQ30286.1"/>
    </source>
</evidence>
<evidence type="ECO:0000256" key="2">
    <source>
        <dbReference type="ARBA" id="ARBA00022679"/>
    </source>
</evidence>
<evidence type="ECO:0000259" key="3">
    <source>
        <dbReference type="Pfam" id="PF00588"/>
    </source>
</evidence>
<keyword evidence="2 4" id="KW-0808">Transferase</keyword>
<dbReference type="PANTHER" id="PTHR43191">
    <property type="entry name" value="RRNA METHYLTRANSFERASE 3"/>
    <property type="match status" value="1"/>
</dbReference>
<evidence type="ECO:0000256" key="1">
    <source>
        <dbReference type="ARBA" id="ARBA00022603"/>
    </source>
</evidence>
<dbReference type="InterPro" id="IPR051259">
    <property type="entry name" value="rRNA_Methyltransferase"/>
</dbReference>
<dbReference type="GO" id="GO:0003723">
    <property type="term" value="F:RNA binding"/>
    <property type="evidence" value="ECO:0007669"/>
    <property type="project" value="InterPro"/>
</dbReference>
<sequence>MNRDVPLKKYQKKMEYSYTLGAFPTVELLKNQPGQALKVLLHSNLTSVSERELVTRLCAENQIPIENGDKAIARISDKENCMVAGVFKKYAACLNEKANHIVLVNPSDMGNAGTIIRTCLGFGVTEIAIVGQGVDVFHPKVARASMGALFQVHIQYFQDFGAYYNIYHNEKRSFYPFMLKGATDLSRLERAQDGLFSLIFGNEASGLDDAYLEVGKSVFIRHSNKIDSLNLLMAVGIALFEFTR</sequence>
<dbReference type="RefSeq" id="WP_112331483.1">
    <property type="nucleotide sequence ID" value="NZ_QLYR01000001.1"/>
</dbReference>
<dbReference type="EMBL" id="QLYR01000001">
    <property type="protein sequence ID" value="RAQ30286.1"/>
    <property type="molecule type" value="Genomic_DNA"/>
</dbReference>
<name>A0A328UFB0_9FIRM</name>
<dbReference type="CDD" id="cd18082">
    <property type="entry name" value="SpoU-like_family"/>
    <property type="match status" value="1"/>
</dbReference>
<dbReference type="Proteomes" id="UP000249377">
    <property type="component" value="Unassembled WGS sequence"/>
</dbReference>
<dbReference type="Gene3D" id="3.40.1280.10">
    <property type="match status" value="1"/>
</dbReference>
<feature type="domain" description="tRNA/rRNA methyltransferase SpoU type" evidence="3">
    <location>
        <begin position="100"/>
        <end position="240"/>
    </location>
</feature>
<dbReference type="InterPro" id="IPR029026">
    <property type="entry name" value="tRNA_m1G_MTases_N"/>
</dbReference>